<comment type="caution">
    <text evidence="1">The sequence shown here is derived from an EMBL/GenBank/DDBJ whole genome shotgun (WGS) entry which is preliminary data.</text>
</comment>
<dbReference type="PANTHER" id="PTHR39550">
    <property type="entry name" value="SLL0658 PROTEIN"/>
    <property type="match status" value="1"/>
</dbReference>
<dbReference type="AlphaFoldDB" id="A0A133V397"/>
<keyword evidence="2" id="KW-1185">Reference proteome</keyword>
<gene>
    <name evidence="1" type="ORF">AKJ43_03875</name>
</gene>
<sequence length="170" mass="18810">MGVEKAVSDSGPIIHLSQIDRIQALQITKRLLIPSEVKSELERGDPPIRVGDFDWIEVIDLKGRGNDMAASLAREYGLGLGEAEAITLSIEEDISLIFTDDLDARTAAKRYDLEPHGSIGILLRAYREGLLPEEETIESIQKLHSTSSLYLTLDLVKRGIKAVRGYSKSH</sequence>
<dbReference type="EMBL" id="LHXX01000078">
    <property type="protein sequence ID" value="KXB00903.1"/>
    <property type="molecule type" value="Genomic_DNA"/>
</dbReference>
<dbReference type="PANTHER" id="PTHR39550:SF1">
    <property type="entry name" value="SLL0658 PROTEIN"/>
    <property type="match status" value="1"/>
</dbReference>
<protein>
    <recommendedName>
        <fullName evidence="3">Nucleic acid-binding protein</fullName>
    </recommendedName>
</protein>
<dbReference type="Proteomes" id="UP000070400">
    <property type="component" value="Unassembled WGS sequence"/>
</dbReference>
<evidence type="ECO:0000313" key="2">
    <source>
        <dbReference type="Proteomes" id="UP000070400"/>
    </source>
</evidence>
<evidence type="ECO:0008006" key="3">
    <source>
        <dbReference type="Google" id="ProtNLM"/>
    </source>
</evidence>
<dbReference type="Pfam" id="PF11848">
    <property type="entry name" value="DUF3368"/>
    <property type="match status" value="1"/>
</dbReference>
<organism evidence="1 2">
    <name type="scientific">candidate division MSBL1 archaeon SCGC-AAA261D19</name>
    <dbReference type="NCBI Taxonomy" id="1698273"/>
    <lineage>
        <taxon>Archaea</taxon>
        <taxon>Methanobacteriati</taxon>
        <taxon>Methanobacteriota</taxon>
        <taxon>candidate division MSBL1</taxon>
    </lineage>
</organism>
<name>A0A133V397_9EURY</name>
<accession>A0A133V397</accession>
<reference evidence="1 2" key="1">
    <citation type="journal article" date="2016" name="Sci. Rep.">
        <title>Metabolic traits of an uncultured archaeal lineage -MSBL1- from brine pools of the Red Sea.</title>
        <authorList>
            <person name="Mwirichia R."/>
            <person name="Alam I."/>
            <person name="Rashid M."/>
            <person name="Vinu M."/>
            <person name="Ba-Alawi W."/>
            <person name="Anthony Kamau A."/>
            <person name="Kamanda Ngugi D."/>
            <person name="Goker M."/>
            <person name="Klenk H.P."/>
            <person name="Bajic V."/>
            <person name="Stingl U."/>
        </authorList>
    </citation>
    <scope>NUCLEOTIDE SEQUENCE [LARGE SCALE GENOMIC DNA]</scope>
    <source>
        <strain evidence="1">SCGC-AAA261D19</strain>
    </source>
</reference>
<proteinExistence type="predicted"/>
<evidence type="ECO:0000313" key="1">
    <source>
        <dbReference type="EMBL" id="KXB00903.1"/>
    </source>
</evidence>
<dbReference type="InterPro" id="IPR021799">
    <property type="entry name" value="PIN-like_prokaryotic"/>
</dbReference>